<evidence type="ECO:0000256" key="2">
    <source>
        <dbReference type="SAM" id="Phobius"/>
    </source>
</evidence>
<dbReference type="EMBL" id="SIHJ01000001">
    <property type="protein sequence ID" value="TWT37874.1"/>
    <property type="molecule type" value="Genomic_DNA"/>
</dbReference>
<keyword evidence="2" id="KW-0472">Membrane</keyword>
<feature type="transmembrane region" description="Helical" evidence="2">
    <location>
        <begin position="86"/>
        <end position="107"/>
    </location>
</feature>
<dbReference type="Proteomes" id="UP000316714">
    <property type="component" value="Unassembled WGS sequence"/>
</dbReference>
<keyword evidence="4" id="KW-1185">Reference proteome</keyword>
<gene>
    <name evidence="3" type="ORF">KOR34_28400</name>
</gene>
<protein>
    <submittedName>
        <fullName evidence="3">Uncharacterized protein</fullName>
    </submittedName>
</protein>
<organism evidence="3 4">
    <name type="scientific">Posidoniimonas corsicana</name>
    <dbReference type="NCBI Taxonomy" id="1938618"/>
    <lineage>
        <taxon>Bacteria</taxon>
        <taxon>Pseudomonadati</taxon>
        <taxon>Planctomycetota</taxon>
        <taxon>Planctomycetia</taxon>
        <taxon>Pirellulales</taxon>
        <taxon>Lacipirellulaceae</taxon>
        <taxon>Posidoniimonas</taxon>
    </lineage>
</organism>
<evidence type="ECO:0000256" key="1">
    <source>
        <dbReference type="SAM" id="MobiDB-lite"/>
    </source>
</evidence>
<accession>A0A5C5VGT3</accession>
<evidence type="ECO:0000313" key="3">
    <source>
        <dbReference type="EMBL" id="TWT37874.1"/>
    </source>
</evidence>
<name>A0A5C5VGT3_9BACT</name>
<feature type="transmembrane region" description="Helical" evidence="2">
    <location>
        <begin position="144"/>
        <end position="169"/>
    </location>
</feature>
<feature type="region of interest" description="Disordered" evidence="1">
    <location>
        <begin position="1"/>
        <end position="33"/>
    </location>
</feature>
<evidence type="ECO:0000313" key="4">
    <source>
        <dbReference type="Proteomes" id="UP000316714"/>
    </source>
</evidence>
<sequence>MLRKSPPTAATEPDVSDEANPYASPSATDVAPPGERALATEFPSEMRRVRTGLSLVYYGICGILLLALGMPVVAVVLGGGGSQPEALGVVMTAMPLLMLGFAVLMFVGEVMCTFVPRESGAKGLALAAVGLQVVNWLATLGGLLVGIALTGVVGGLASLASLICFVLFLRQTSLYIGREDVARRAVRALVVGLVSLALLAPMVVLGATVVSPGATGGDPPLALSFMAGVGGLGMLAAFLMYANTITYLRKAITL</sequence>
<keyword evidence="2" id="KW-0812">Transmembrane</keyword>
<proteinExistence type="predicted"/>
<feature type="transmembrane region" description="Helical" evidence="2">
    <location>
        <begin position="189"/>
        <end position="210"/>
    </location>
</feature>
<dbReference type="AlphaFoldDB" id="A0A5C5VGT3"/>
<comment type="caution">
    <text evidence="3">The sequence shown here is derived from an EMBL/GenBank/DDBJ whole genome shotgun (WGS) entry which is preliminary data.</text>
</comment>
<keyword evidence="2" id="KW-1133">Transmembrane helix</keyword>
<reference evidence="3 4" key="1">
    <citation type="submission" date="2019-02" db="EMBL/GenBank/DDBJ databases">
        <title>Deep-cultivation of Planctomycetes and their phenomic and genomic characterization uncovers novel biology.</title>
        <authorList>
            <person name="Wiegand S."/>
            <person name="Jogler M."/>
            <person name="Boedeker C."/>
            <person name="Pinto D."/>
            <person name="Vollmers J."/>
            <person name="Rivas-Marin E."/>
            <person name="Kohn T."/>
            <person name="Peeters S.H."/>
            <person name="Heuer A."/>
            <person name="Rast P."/>
            <person name="Oberbeckmann S."/>
            <person name="Bunk B."/>
            <person name="Jeske O."/>
            <person name="Meyerdierks A."/>
            <person name="Storesund J.E."/>
            <person name="Kallscheuer N."/>
            <person name="Luecker S."/>
            <person name="Lage O.M."/>
            <person name="Pohl T."/>
            <person name="Merkel B.J."/>
            <person name="Hornburger P."/>
            <person name="Mueller R.-W."/>
            <person name="Bruemmer F."/>
            <person name="Labrenz M."/>
            <person name="Spormann A.M."/>
            <person name="Op Den Camp H."/>
            <person name="Overmann J."/>
            <person name="Amann R."/>
            <person name="Jetten M.S.M."/>
            <person name="Mascher T."/>
            <person name="Medema M.H."/>
            <person name="Devos D.P."/>
            <person name="Kaster A.-K."/>
            <person name="Ovreas L."/>
            <person name="Rohde M."/>
            <person name="Galperin M.Y."/>
            <person name="Jogler C."/>
        </authorList>
    </citation>
    <scope>NUCLEOTIDE SEQUENCE [LARGE SCALE GENOMIC DNA]</scope>
    <source>
        <strain evidence="3 4">KOR34</strain>
    </source>
</reference>
<feature type="transmembrane region" description="Helical" evidence="2">
    <location>
        <begin position="222"/>
        <end position="242"/>
    </location>
</feature>
<feature type="transmembrane region" description="Helical" evidence="2">
    <location>
        <begin position="119"/>
        <end position="138"/>
    </location>
</feature>
<feature type="transmembrane region" description="Helical" evidence="2">
    <location>
        <begin position="55"/>
        <end position="80"/>
    </location>
</feature>